<protein>
    <recommendedName>
        <fullName evidence="1">Helitron helicase-like domain-containing protein</fullName>
    </recommendedName>
</protein>
<dbReference type="EnsemblPlants" id="AET7Gv20688300.20">
    <property type="protein sequence ID" value="AET7Gv20688300.20"/>
    <property type="gene ID" value="AET7Gv20688300"/>
</dbReference>
<evidence type="ECO:0000313" key="3">
    <source>
        <dbReference type="Proteomes" id="UP000015105"/>
    </source>
</evidence>
<dbReference type="Pfam" id="PF14214">
    <property type="entry name" value="Helitron_like_N"/>
    <property type="match status" value="1"/>
</dbReference>
<proteinExistence type="predicted"/>
<dbReference type="PANTHER" id="PTHR45786:SF76">
    <property type="entry name" value="OS08G0300100 PROTEIN"/>
    <property type="match status" value="1"/>
</dbReference>
<reference evidence="3" key="1">
    <citation type="journal article" date="2014" name="Science">
        <title>Ancient hybridizations among the ancestral genomes of bread wheat.</title>
        <authorList>
            <consortium name="International Wheat Genome Sequencing Consortium,"/>
            <person name="Marcussen T."/>
            <person name="Sandve S.R."/>
            <person name="Heier L."/>
            <person name="Spannagl M."/>
            <person name="Pfeifer M."/>
            <person name="Jakobsen K.S."/>
            <person name="Wulff B.B."/>
            <person name="Steuernagel B."/>
            <person name="Mayer K.F."/>
            <person name="Olsen O.A."/>
        </authorList>
    </citation>
    <scope>NUCLEOTIDE SEQUENCE [LARGE SCALE GENOMIC DNA]</scope>
    <source>
        <strain evidence="3">cv. AL8/78</strain>
    </source>
</reference>
<feature type="domain" description="Helitron helicase-like" evidence="1">
    <location>
        <begin position="40"/>
        <end position="206"/>
    </location>
</feature>
<dbReference type="Gramene" id="AET7Gv20688300.76">
    <property type="protein sequence ID" value="AET7Gv20688300.76"/>
    <property type="gene ID" value="AET7Gv20688300"/>
</dbReference>
<dbReference type="Proteomes" id="UP000015105">
    <property type="component" value="Chromosome 7D"/>
</dbReference>
<reference evidence="2" key="5">
    <citation type="journal article" date="2021" name="G3 (Bethesda)">
        <title>Aegilops tauschii genome assembly Aet v5.0 features greater sequence contiguity and improved annotation.</title>
        <authorList>
            <person name="Wang L."/>
            <person name="Zhu T."/>
            <person name="Rodriguez J.C."/>
            <person name="Deal K.R."/>
            <person name="Dubcovsky J."/>
            <person name="McGuire P.E."/>
            <person name="Lux T."/>
            <person name="Spannagl M."/>
            <person name="Mayer K.F.X."/>
            <person name="Baldrich P."/>
            <person name="Meyers B.C."/>
            <person name="Huo N."/>
            <person name="Gu Y.Q."/>
            <person name="Zhou H."/>
            <person name="Devos K.M."/>
            <person name="Bennetzen J.L."/>
            <person name="Unver T."/>
            <person name="Budak H."/>
            <person name="Gulick P.J."/>
            <person name="Galiba G."/>
            <person name="Kalapos B."/>
            <person name="Nelson D.R."/>
            <person name="Li P."/>
            <person name="You F.M."/>
            <person name="Luo M.C."/>
            <person name="Dvorak J."/>
        </authorList>
    </citation>
    <scope>NUCLEOTIDE SEQUENCE [LARGE SCALE GENOMIC DNA]</scope>
    <source>
        <strain evidence="2">cv. AL8/78</strain>
    </source>
</reference>
<dbReference type="InterPro" id="IPR025476">
    <property type="entry name" value="Helitron_helicase-like"/>
</dbReference>
<organism evidence="2 3">
    <name type="scientific">Aegilops tauschii subsp. strangulata</name>
    <name type="common">Goatgrass</name>
    <dbReference type="NCBI Taxonomy" id="200361"/>
    <lineage>
        <taxon>Eukaryota</taxon>
        <taxon>Viridiplantae</taxon>
        <taxon>Streptophyta</taxon>
        <taxon>Embryophyta</taxon>
        <taxon>Tracheophyta</taxon>
        <taxon>Spermatophyta</taxon>
        <taxon>Magnoliopsida</taxon>
        <taxon>Liliopsida</taxon>
        <taxon>Poales</taxon>
        <taxon>Poaceae</taxon>
        <taxon>BOP clade</taxon>
        <taxon>Pooideae</taxon>
        <taxon>Triticodae</taxon>
        <taxon>Triticeae</taxon>
        <taxon>Triticinae</taxon>
        <taxon>Aegilops</taxon>
    </lineage>
</organism>
<dbReference type="AlphaFoldDB" id="A0A453RSK2"/>
<evidence type="ECO:0000259" key="1">
    <source>
        <dbReference type="Pfam" id="PF14214"/>
    </source>
</evidence>
<dbReference type="Gramene" id="AET7Gv20688300.20">
    <property type="protein sequence ID" value="AET7Gv20688300.20"/>
    <property type="gene ID" value="AET7Gv20688300"/>
</dbReference>
<accession>A0A453RSK2</accession>
<sequence length="233" mass="26775">MSMQYPLLFPYGEDGYHDELMCLPVSNASNQRQKVTMLEYYAYRLRDRPNDFKTPLRCKRLTQAYFVDGYCSVETFRIAFYCKPSFQRKYISSSFSCLADSVSKGITSGSSVGQRIILPSSFTGGPRYLYQNYQDSITICRKYGCPDLFVTFTSNAAWPEITEALSSIPGQEPSDRPDIVNRVFKMKLNILMDHIKKKQFFGPINADPSPLWSQLQNLKILQWDSKTVRSLHG</sequence>
<reference evidence="2" key="4">
    <citation type="submission" date="2019-03" db="UniProtKB">
        <authorList>
            <consortium name="EnsemblPlants"/>
        </authorList>
    </citation>
    <scope>IDENTIFICATION</scope>
</reference>
<reference evidence="2" key="3">
    <citation type="journal article" date="2017" name="Nature">
        <title>Genome sequence of the progenitor of the wheat D genome Aegilops tauschii.</title>
        <authorList>
            <person name="Luo M.C."/>
            <person name="Gu Y.Q."/>
            <person name="Puiu D."/>
            <person name="Wang H."/>
            <person name="Twardziok S.O."/>
            <person name="Deal K.R."/>
            <person name="Huo N."/>
            <person name="Zhu T."/>
            <person name="Wang L."/>
            <person name="Wang Y."/>
            <person name="McGuire P.E."/>
            <person name="Liu S."/>
            <person name="Long H."/>
            <person name="Ramasamy R.K."/>
            <person name="Rodriguez J.C."/>
            <person name="Van S.L."/>
            <person name="Yuan L."/>
            <person name="Wang Z."/>
            <person name="Xia Z."/>
            <person name="Xiao L."/>
            <person name="Anderson O.D."/>
            <person name="Ouyang S."/>
            <person name="Liang Y."/>
            <person name="Zimin A.V."/>
            <person name="Pertea G."/>
            <person name="Qi P."/>
            <person name="Bennetzen J.L."/>
            <person name="Dai X."/>
            <person name="Dawson M.W."/>
            <person name="Muller H.G."/>
            <person name="Kugler K."/>
            <person name="Rivarola-Duarte L."/>
            <person name="Spannagl M."/>
            <person name="Mayer K.F.X."/>
            <person name="Lu F.H."/>
            <person name="Bevan M.W."/>
            <person name="Leroy P."/>
            <person name="Li P."/>
            <person name="You F.M."/>
            <person name="Sun Q."/>
            <person name="Liu Z."/>
            <person name="Lyons E."/>
            <person name="Wicker T."/>
            <person name="Salzberg S.L."/>
            <person name="Devos K.M."/>
            <person name="Dvorak J."/>
        </authorList>
    </citation>
    <scope>NUCLEOTIDE SEQUENCE [LARGE SCALE GENOMIC DNA]</scope>
    <source>
        <strain evidence="2">cv. AL8/78</strain>
    </source>
</reference>
<reference evidence="3" key="2">
    <citation type="journal article" date="2017" name="Nat. Plants">
        <title>The Aegilops tauschii genome reveals multiple impacts of transposons.</title>
        <authorList>
            <person name="Zhao G."/>
            <person name="Zou C."/>
            <person name="Li K."/>
            <person name="Wang K."/>
            <person name="Li T."/>
            <person name="Gao L."/>
            <person name="Zhang X."/>
            <person name="Wang H."/>
            <person name="Yang Z."/>
            <person name="Liu X."/>
            <person name="Jiang W."/>
            <person name="Mao L."/>
            <person name="Kong X."/>
            <person name="Jiao Y."/>
            <person name="Jia J."/>
        </authorList>
    </citation>
    <scope>NUCLEOTIDE SEQUENCE [LARGE SCALE GENOMIC DNA]</scope>
    <source>
        <strain evidence="3">cv. AL8/78</strain>
    </source>
</reference>
<evidence type="ECO:0000313" key="2">
    <source>
        <dbReference type="EnsemblPlants" id="AET7Gv20688300.20"/>
    </source>
</evidence>
<name>A0A453RSK2_AEGTS</name>
<dbReference type="PANTHER" id="PTHR45786">
    <property type="entry name" value="DNA BINDING PROTEIN-LIKE"/>
    <property type="match status" value="1"/>
</dbReference>
<keyword evidence="3" id="KW-1185">Reference proteome</keyword>
<dbReference type="EnsemblPlants" id="AET7Gv20688300.76">
    <property type="protein sequence ID" value="AET7Gv20688300.76"/>
    <property type="gene ID" value="AET7Gv20688300"/>
</dbReference>